<dbReference type="PANTHER" id="PTHR48025">
    <property type="entry name" value="OS02G0815200 PROTEIN"/>
    <property type="match status" value="1"/>
</dbReference>
<dbReference type="InterPro" id="IPR000504">
    <property type="entry name" value="RRM_dom"/>
</dbReference>
<dbReference type="InterPro" id="IPR050502">
    <property type="entry name" value="Euk_RNA-bind_prot"/>
</dbReference>
<dbReference type="Gene3D" id="3.30.70.330">
    <property type="match status" value="1"/>
</dbReference>
<dbReference type="InterPro" id="IPR012677">
    <property type="entry name" value="Nucleotide-bd_a/b_plait_sf"/>
</dbReference>
<dbReference type="SMART" id="SM00360">
    <property type="entry name" value="RRM"/>
    <property type="match status" value="1"/>
</dbReference>
<keyword evidence="1 2" id="KW-0694">RNA-binding</keyword>
<name>A0A059ATZ7_EUCGR</name>
<evidence type="ECO:0000313" key="5">
    <source>
        <dbReference type="EMBL" id="KCW57333.1"/>
    </source>
</evidence>
<sequence>MAAAAAVSSAFSSSSINTLKCCLRSANSPSSCPPQQLRLLSPSSSSLPHLGEALSVRITPLRRRAGLRISAALAQEEAAAPAAVEVEKEEEKEGEQEEKEGEGEGEGADGVTVNTKLYFGNLPYNVDSAQLAGIIQDYGSPELVEVLYDRDTGRSRGFAFVTMSSIEDCNAVIENLAGSVSWLIIVYLRVCAALENESIDEIILVFCNISSC</sequence>
<evidence type="ECO:0000256" key="3">
    <source>
        <dbReference type="SAM" id="MobiDB-lite"/>
    </source>
</evidence>
<feature type="region of interest" description="Disordered" evidence="3">
    <location>
        <begin position="25"/>
        <end position="45"/>
    </location>
</feature>
<evidence type="ECO:0000256" key="1">
    <source>
        <dbReference type="ARBA" id="ARBA00022884"/>
    </source>
</evidence>
<feature type="compositionally biased region" description="Low complexity" evidence="3">
    <location>
        <begin position="28"/>
        <end position="45"/>
    </location>
</feature>
<gene>
    <name evidence="5" type="ORF">EUGRSUZ_H00128</name>
</gene>
<feature type="region of interest" description="Disordered" evidence="3">
    <location>
        <begin position="80"/>
        <end position="110"/>
    </location>
</feature>
<reference evidence="5" key="1">
    <citation type="submission" date="2013-07" db="EMBL/GenBank/DDBJ databases">
        <title>The genome of Eucalyptus grandis.</title>
        <authorList>
            <person name="Schmutz J."/>
            <person name="Hayes R."/>
            <person name="Myburg A."/>
            <person name="Tuskan G."/>
            <person name="Grattapaglia D."/>
            <person name="Rokhsar D.S."/>
        </authorList>
    </citation>
    <scope>NUCLEOTIDE SEQUENCE</scope>
    <source>
        <tissue evidence="5">Leaf extractions</tissue>
    </source>
</reference>
<dbReference type="SUPFAM" id="SSF54928">
    <property type="entry name" value="RNA-binding domain, RBD"/>
    <property type="match status" value="1"/>
</dbReference>
<protein>
    <recommendedName>
        <fullName evidence="4">RRM domain-containing protein</fullName>
    </recommendedName>
</protein>
<organism evidence="5">
    <name type="scientific">Eucalyptus grandis</name>
    <name type="common">Flooded gum</name>
    <dbReference type="NCBI Taxonomy" id="71139"/>
    <lineage>
        <taxon>Eukaryota</taxon>
        <taxon>Viridiplantae</taxon>
        <taxon>Streptophyta</taxon>
        <taxon>Embryophyta</taxon>
        <taxon>Tracheophyta</taxon>
        <taxon>Spermatophyta</taxon>
        <taxon>Magnoliopsida</taxon>
        <taxon>eudicotyledons</taxon>
        <taxon>Gunneridae</taxon>
        <taxon>Pentapetalae</taxon>
        <taxon>rosids</taxon>
        <taxon>malvids</taxon>
        <taxon>Myrtales</taxon>
        <taxon>Myrtaceae</taxon>
        <taxon>Myrtoideae</taxon>
        <taxon>Eucalypteae</taxon>
        <taxon>Eucalyptus</taxon>
    </lineage>
</organism>
<dbReference type="Pfam" id="PF00076">
    <property type="entry name" value="RRM_1"/>
    <property type="match status" value="1"/>
</dbReference>
<proteinExistence type="predicted"/>
<accession>A0A059ATZ7</accession>
<evidence type="ECO:0000256" key="2">
    <source>
        <dbReference type="PROSITE-ProRule" id="PRU00176"/>
    </source>
</evidence>
<feature type="domain" description="RRM" evidence="4">
    <location>
        <begin position="115"/>
        <end position="178"/>
    </location>
</feature>
<dbReference type="AlphaFoldDB" id="A0A059ATZ7"/>
<dbReference type="GO" id="GO:0003723">
    <property type="term" value="F:RNA binding"/>
    <property type="evidence" value="ECO:0007669"/>
    <property type="project" value="UniProtKB-UniRule"/>
</dbReference>
<evidence type="ECO:0000259" key="4">
    <source>
        <dbReference type="PROSITE" id="PS50102"/>
    </source>
</evidence>
<dbReference type="InterPro" id="IPR035979">
    <property type="entry name" value="RBD_domain_sf"/>
</dbReference>
<dbReference type="EMBL" id="KK198760">
    <property type="protein sequence ID" value="KCW57333.1"/>
    <property type="molecule type" value="Genomic_DNA"/>
</dbReference>
<dbReference type="PANTHER" id="PTHR48025:SF9">
    <property type="entry name" value="OS02G0815200 PROTEIN"/>
    <property type="match status" value="1"/>
</dbReference>
<dbReference type="PROSITE" id="PS50102">
    <property type="entry name" value="RRM"/>
    <property type="match status" value="1"/>
</dbReference>
<feature type="compositionally biased region" description="Acidic residues" evidence="3">
    <location>
        <begin position="92"/>
        <end position="107"/>
    </location>
</feature>
<dbReference type="Gramene" id="KCW57333">
    <property type="protein sequence ID" value="KCW57333"/>
    <property type="gene ID" value="EUGRSUZ_H00128"/>
</dbReference>